<dbReference type="ESTHER" id="herss-d8iub1">
    <property type="family name" value="UCP031982"/>
</dbReference>
<dbReference type="OrthoDB" id="192696at2"/>
<dbReference type="InterPro" id="IPR002925">
    <property type="entry name" value="Dienelactn_hydro"/>
</dbReference>
<reference evidence="7 8" key="1">
    <citation type="submission" date="2010-04" db="EMBL/GenBank/DDBJ databases">
        <title>The genome of Herbaspirillum seropedicae SmR1, an endophytic, nitrogen-fixing, plant-growth promoting beta-Proteobacteria.</title>
        <authorList>
            <person name="Pedrosa F.O."/>
            <person name="Monteiro R.A."/>
            <person name="Wassem R."/>
            <person name="Cruz L.M."/>
            <person name="Ayub R.A."/>
            <person name="Colauto N.B."/>
            <person name="Fernandez M.A."/>
            <person name="Fungaro M.H.P."/>
            <person name="Grisard E.C."/>
            <person name="Hungria M."/>
            <person name="Madeira H.M.F."/>
            <person name="Nodari R.O."/>
            <person name="Osaku C.A."/>
            <person name="Petzl-Erler M.L."/>
            <person name="Terenzi H."/>
            <person name="Vieira L.G.E."/>
            <person name="Almeida M.I.M."/>
            <person name="Alves L.R."/>
            <person name="Arantes O.M.N."/>
            <person name="Balsanelli E."/>
            <person name="Barcellos F.G."/>
            <person name="Baura V.A."/>
            <person name="Binde D.R."/>
            <person name="Campo R.J."/>
            <person name="Chubatsu L.S."/>
            <person name="Chueire L.M.O."/>
            <person name="Ciferri R.R."/>
            <person name="Correa L.C."/>
            <person name="da Conceicao Silva J.L."/>
            <person name="Dabul A.N.G."/>
            <person name="Dambros B.P."/>
            <person name="Faoro H."/>
            <person name="Favetti A."/>
            <person name="Friedermann G."/>
            <person name="Furlaneto M.C."/>
            <person name="Gasques L.S."/>
            <person name="Gimenes C.C.T."/>
            <person name="Gioppo N.M.R."/>
            <person name="Glienke-Blanco C."/>
            <person name="Godoy L.P."/>
            <person name="Guerra M.P."/>
            <person name="Karp S."/>
            <person name="Kava-Cordeiro V."/>
            <person name="Margarido V.P."/>
            <person name="Mathioni S.M."/>
            <person name="Menck-Soares M.A."/>
            <person name="Murace N.K."/>
            <person name="Nicolas M.F."/>
            <person name="Oliveira C.E.C."/>
            <person name="Pagnan N.A.B."/>
            <person name="Pamphile J.A."/>
            <person name="Patussi E.V."/>
            <person name="Pereira L.F.P."/>
            <person name="Pereira-Ferrari L."/>
            <person name="Pinto F.G.S."/>
            <person name="Precoma C."/>
            <person name="Prioli A.J."/>
            <person name="Prioli S.M.A.P."/>
            <person name="Raittz R.T."/>
            <person name="Ramos H.J.O."/>
            <person name="Ribeiro E.M.S.F."/>
            <person name="Rigo L.U."/>
            <person name="Rocha C.L.M.S.C."/>
            <person name="Rocha S.N."/>
            <person name="Santos K."/>
            <person name="Satori D."/>
            <person name="Silva A.G."/>
            <person name="Simao R.C.G."/>
            <person name="Soares M.A.M."/>
            <person name="Souza E.M."/>
            <person name="Steffens M.B.R."/>
            <person name="Steindel M."/>
            <person name="Tadra-Sfeir M.Z."/>
            <person name="Takahashi E.K."/>
            <person name="Torres R.A."/>
            <person name="Valle J.S."/>
            <person name="Vernal J.I."/>
            <person name="Vilas-Boas L.A."/>
            <person name="Watanabe M.A.E."/>
            <person name="Weiss V.A."/>
            <person name="Yates M.A."/>
            <person name="Souza E.M."/>
        </authorList>
    </citation>
    <scope>NUCLEOTIDE SEQUENCE [LARGE SCALE GENOMIC DNA]</scope>
    <source>
        <strain evidence="7 8">SmR1</strain>
    </source>
</reference>
<organism evidence="7 8">
    <name type="scientific">Herbaspirillum seropedicae (strain SmR1)</name>
    <dbReference type="NCBI Taxonomy" id="757424"/>
    <lineage>
        <taxon>Bacteria</taxon>
        <taxon>Pseudomonadati</taxon>
        <taxon>Pseudomonadota</taxon>
        <taxon>Betaproteobacteria</taxon>
        <taxon>Burkholderiales</taxon>
        <taxon>Oxalobacteraceae</taxon>
        <taxon>Herbaspirillum</taxon>
    </lineage>
</organism>
<feature type="domain" description="Dienelactone hydrolase" evidence="6">
    <location>
        <begin position="77"/>
        <end position="182"/>
    </location>
</feature>
<evidence type="ECO:0000256" key="4">
    <source>
        <dbReference type="SAM" id="MobiDB-lite"/>
    </source>
</evidence>
<dbReference type="Gene3D" id="3.40.50.1820">
    <property type="entry name" value="alpha/beta hydrolase"/>
    <property type="match status" value="2"/>
</dbReference>
<evidence type="ECO:0000256" key="5">
    <source>
        <dbReference type="SAM" id="SignalP"/>
    </source>
</evidence>
<dbReference type="EMBL" id="CP002039">
    <property type="protein sequence ID" value="ADJ63773.1"/>
    <property type="molecule type" value="Genomic_DNA"/>
</dbReference>
<dbReference type="GO" id="GO:0003847">
    <property type="term" value="F:1-alkyl-2-acetylglycerophosphocholine esterase activity"/>
    <property type="evidence" value="ECO:0007669"/>
    <property type="project" value="TreeGrafter"/>
</dbReference>
<keyword evidence="2" id="KW-0442">Lipid degradation</keyword>
<dbReference type="Pfam" id="PF01738">
    <property type="entry name" value="DLH"/>
    <property type="match status" value="1"/>
</dbReference>
<evidence type="ECO:0000256" key="2">
    <source>
        <dbReference type="ARBA" id="ARBA00022963"/>
    </source>
</evidence>
<dbReference type="KEGG" id="hse:Hsero_2274"/>
<feature type="compositionally biased region" description="Polar residues" evidence="4">
    <location>
        <begin position="194"/>
        <end position="209"/>
    </location>
</feature>
<dbReference type="eggNOG" id="COG4188">
    <property type="taxonomic scope" value="Bacteria"/>
</dbReference>
<feature type="signal peptide" evidence="5">
    <location>
        <begin position="1"/>
        <end position="21"/>
    </location>
</feature>
<dbReference type="InterPro" id="IPR029058">
    <property type="entry name" value="AB_hydrolase_fold"/>
</dbReference>
<dbReference type="PANTHER" id="PTHR10272">
    <property type="entry name" value="PLATELET-ACTIVATING FACTOR ACETYLHYDROLASE"/>
    <property type="match status" value="1"/>
</dbReference>
<evidence type="ECO:0000256" key="1">
    <source>
        <dbReference type="ARBA" id="ARBA00022801"/>
    </source>
</evidence>
<accession>D8IUB1</accession>
<dbReference type="InterPro" id="IPR016986">
    <property type="entry name" value="UCP031982_abhydr"/>
</dbReference>
<dbReference type="GO" id="GO:0016042">
    <property type="term" value="P:lipid catabolic process"/>
    <property type="evidence" value="ECO:0007669"/>
    <property type="project" value="UniProtKB-KW"/>
</dbReference>
<dbReference type="SUPFAM" id="SSF53474">
    <property type="entry name" value="alpha/beta-Hydrolases"/>
    <property type="match status" value="1"/>
</dbReference>
<evidence type="ECO:0000259" key="6">
    <source>
        <dbReference type="Pfam" id="PF01738"/>
    </source>
</evidence>
<name>D8IUB1_HERSS</name>
<sequence>MTLRLLLTVGFTLFFSQQAFSAEKASPFHAGVARIAVTDKLPFEAVAWYPSKTPETPWQAGPYTIEATRNAAVADAVFPVVVLSHGHGGMPFGHRELATRLAREGYVVIAPIHVGDSAGNLDGYRQGRSLIDRPRQANAALHAAFSDSRLGAHMDPARVGAIGFSAGGYTALVMAGAVPDFALAGRYCARHPQDSSSCGDGRNTSSSPASAGEPFQPDYSVKAVVVMDPLAIPFDAAALASVTMPVLLYRPSDTSFLPAEPNALAVAAGLPTRPTEVIVPGRHFVFLDPCPAAFASQEALLCKDAPEVDRIAIHRRLEDEITGFLHKHL</sequence>
<proteinExistence type="predicted"/>
<keyword evidence="8" id="KW-1185">Reference proteome</keyword>
<evidence type="ECO:0000313" key="7">
    <source>
        <dbReference type="EMBL" id="ADJ63773.1"/>
    </source>
</evidence>
<dbReference type="GeneID" id="29393209"/>
<protein>
    <submittedName>
        <fullName evidence="7">Dienelactone hydrolase protein</fullName>
    </submittedName>
</protein>
<gene>
    <name evidence="7" type="ordered locus">Hsero_2274</name>
</gene>
<feature type="region of interest" description="Disordered" evidence="4">
    <location>
        <begin position="192"/>
        <end position="214"/>
    </location>
</feature>
<dbReference type="STRING" id="757424.Hsero_2274"/>
<dbReference type="Proteomes" id="UP000000329">
    <property type="component" value="Chromosome"/>
</dbReference>
<evidence type="ECO:0000313" key="8">
    <source>
        <dbReference type="Proteomes" id="UP000000329"/>
    </source>
</evidence>
<keyword evidence="3" id="KW-0443">Lipid metabolism</keyword>
<dbReference type="AlphaFoldDB" id="D8IUB1"/>
<feature type="chain" id="PRO_5003115435" evidence="5">
    <location>
        <begin position="22"/>
        <end position="329"/>
    </location>
</feature>
<dbReference type="HOGENOM" id="CLU_045366_0_0_4"/>
<keyword evidence="5" id="KW-0732">Signal</keyword>
<keyword evidence="1 7" id="KW-0378">Hydrolase</keyword>
<dbReference type="PIRSF" id="PIRSF031982">
    <property type="entry name" value="UCP031982_abhydr"/>
    <property type="match status" value="1"/>
</dbReference>
<evidence type="ECO:0000256" key="3">
    <source>
        <dbReference type="ARBA" id="ARBA00023098"/>
    </source>
</evidence>
<dbReference type="PANTHER" id="PTHR10272:SF0">
    <property type="entry name" value="PLATELET-ACTIVATING FACTOR ACETYLHYDROLASE"/>
    <property type="match status" value="1"/>
</dbReference>
<dbReference type="RefSeq" id="WP_013234252.1">
    <property type="nucleotide sequence ID" value="NC_014323.1"/>
</dbReference>